<dbReference type="GeneID" id="42856054"/>
<evidence type="ECO:0008006" key="8">
    <source>
        <dbReference type="Google" id="ProtNLM"/>
    </source>
</evidence>
<feature type="signal peptide" evidence="1">
    <location>
        <begin position="1"/>
        <end position="27"/>
    </location>
</feature>
<keyword evidence="5" id="KW-1185">Reference proteome</keyword>
<proteinExistence type="predicted"/>
<dbReference type="AlphaFoldDB" id="A0A0D8J4A4"/>
<dbReference type="EMBL" id="VUNJ01000026">
    <property type="protein sequence ID" value="MST93390.1"/>
    <property type="molecule type" value="Genomic_DNA"/>
</dbReference>
<name>A0A0D8J4A4_9FIRM</name>
<evidence type="ECO:0000313" key="4">
    <source>
        <dbReference type="EMBL" id="MTS28763.1"/>
    </source>
</evidence>
<reference evidence="3 6" key="3">
    <citation type="submission" date="2019-08" db="EMBL/GenBank/DDBJ databases">
        <title>In-depth cultivation of the pig gut microbiome towards novel bacterial diversity and tailored functional studies.</title>
        <authorList>
            <person name="Wylensek D."/>
            <person name="Hitch T.C.A."/>
            <person name="Clavel T."/>
        </authorList>
    </citation>
    <scope>NUCLEOTIDE SEQUENCE [LARGE SCALE GENOMIC DNA]</scope>
    <source>
        <strain evidence="3 6">WCA3-601-WT-6J</strain>
    </source>
</reference>
<evidence type="ECO:0000313" key="5">
    <source>
        <dbReference type="Proteomes" id="UP000032483"/>
    </source>
</evidence>
<sequence length="62" mass="6509">MRKNTESMMKGAALGLLAGGAVGAAGAYVAQKNPKEMKKMMKKAGASAERAMETIDRVLNSH</sequence>
<dbReference type="Proteomes" id="UP000032483">
    <property type="component" value="Unassembled WGS sequence"/>
</dbReference>
<reference evidence="2" key="1">
    <citation type="submission" date="2015-02" db="EMBL/GenBank/DDBJ databases">
        <title>A novel member of the family Ruminococcaceae isolated from human feces.</title>
        <authorList>
            <person name="Shkoporov A.N."/>
            <person name="Chaplin A.V."/>
            <person name="Motuzova O.V."/>
            <person name="Kafarskaia L.I."/>
            <person name="Khokhlova E.V."/>
            <person name="Efimov B.A."/>
        </authorList>
    </citation>
    <scope>NUCLEOTIDE SEQUENCE [LARGE SCALE GENOMIC DNA]</scope>
    <source>
        <strain evidence="2">585-1</strain>
    </source>
</reference>
<accession>A0A0D8J4A4</accession>
<evidence type="ECO:0000313" key="7">
    <source>
        <dbReference type="Proteomes" id="UP000472755"/>
    </source>
</evidence>
<feature type="chain" id="PRO_5038208750" description="YtxH domain-containing protein" evidence="1">
    <location>
        <begin position="28"/>
        <end position="62"/>
    </location>
</feature>
<organism evidence="2 5">
    <name type="scientific">Ruthenibacterium lactatiformans</name>
    <dbReference type="NCBI Taxonomy" id="1550024"/>
    <lineage>
        <taxon>Bacteria</taxon>
        <taxon>Bacillati</taxon>
        <taxon>Bacillota</taxon>
        <taxon>Clostridia</taxon>
        <taxon>Eubacteriales</taxon>
        <taxon>Oscillospiraceae</taxon>
        <taxon>Ruthenibacterium</taxon>
    </lineage>
</organism>
<dbReference type="Proteomes" id="UP000431913">
    <property type="component" value="Unassembled WGS sequence"/>
</dbReference>
<evidence type="ECO:0000313" key="6">
    <source>
        <dbReference type="Proteomes" id="UP000431913"/>
    </source>
</evidence>
<keyword evidence="1" id="KW-0732">Signal</keyword>
<reference evidence="4 7" key="2">
    <citation type="journal article" date="2019" name="Nat. Med.">
        <title>A library of human gut bacterial isolates paired with longitudinal multiomics data enables mechanistic microbiome research.</title>
        <authorList>
            <person name="Poyet M."/>
            <person name="Groussin M."/>
            <person name="Gibbons S.M."/>
            <person name="Avila-Pacheco J."/>
            <person name="Jiang X."/>
            <person name="Kearney S.M."/>
            <person name="Perrotta A.R."/>
            <person name="Berdy B."/>
            <person name="Zhao S."/>
            <person name="Lieberman T.D."/>
            <person name="Swanson P.K."/>
            <person name="Smith M."/>
            <person name="Roesemann S."/>
            <person name="Alexander J.E."/>
            <person name="Rich S.A."/>
            <person name="Livny J."/>
            <person name="Vlamakis H."/>
            <person name="Clish C."/>
            <person name="Bullock K."/>
            <person name="Deik A."/>
            <person name="Scott J."/>
            <person name="Pierce K.A."/>
            <person name="Xavier R.J."/>
            <person name="Alm E.J."/>
        </authorList>
    </citation>
    <scope>NUCLEOTIDE SEQUENCE [LARGE SCALE GENOMIC DNA]</scope>
    <source>
        <strain evidence="4 7">BIOML-A4</strain>
    </source>
</reference>
<dbReference type="RefSeq" id="WP_009322181.1">
    <property type="nucleotide sequence ID" value="NZ_CAOJUJ010000007.1"/>
</dbReference>
<gene>
    <name evidence="3" type="ORF">FYJ76_15860</name>
    <name evidence="4" type="ORF">GMD59_15945</name>
    <name evidence="2" type="ORF">TQ39_05370</name>
</gene>
<evidence type="ECO:0000313" key="3">
    <source>
        <dbReference type="EMBL" id="MST93390.1"/>
    </source>
</evidence>
<dbReference type="Proteomes" id="UP000472755">
    <property type="component" value="Unassembled WGS sequence"/>
</dbReference>
<dbReference type="EMBL" id="JXXK01000005">
    <property type="protein sequence ID" value="KJF40648.1"/>
    <property type="molecule type" value="Genomic_DNA"/>
</dbReference>
<evidence type="ECO:0000313" key="2">
    <source>
        <dbReference type="EMBL" id="KJF40648.1"/>
    </source>
</evidence>
<evidence type="ECO:0000256" key="1">
    <source>
        <dbReference type="SAM" id="SignalP"/>
    </source>
</evidence>
<protein>
    <recommendedName>
        <fullName evidence="8">YtxH domain-containing protein</fullName>
    </recommendedName>
</protein>
<comment type="caution">
    <text evidence="2">The sequence shown here is derived from an EMBL/GenBank/DDBJ whole genome shotgun (WGS) entry which is preliminary data.</text>
</comment>
<dbReference type="EMBL" id="WMZU01000036">
    <property type="protein sequence ID" value="MTS28763.1"/>
    <property type="molecule type" value="Genomic_DNA"/>
</dbReference>